<dbReference type="PROSITE" id="PS50207">
    <property type="entry name" value="CASPASE_P10"/>
    <property type="match status" value="1"/>
</dbReference>
<evidence type="ECO:0000313" key="3">
    <source>
        <dbReference type="Proteomes" id="UP000678679"/>
    </source>
</evidence>
<reference evidence="2 3" key="1">
    <citation type="submission" date="2021-05" db="EMBL/GenBank/DDBJ databases">
        <title>Comparative genomic studies on the polysaccharide-degrading batcterial strains of the Flammeovirga genus.</title>
        <authorList>
            <person name="Zewei F."/>
            <person name="Zheng Z."/>
            <person name="Yu L."/>
            <person name="Ruyue G."/>
            <person name="Yanhong M."/>
            <person name="Yuanyuan C."/>
            <person name="Jingyan G."/>
            <person name="Wenjun H."/>
        </authorList>
    </citation>
    <scope>NUCLEOTIDE SEQUENCE [LARGE SCALE GENOMIC DNA]</scope>
    <source>
        <strain evidence="2 3">NBRC:100898</strain>
    </source>
</reference>
<feature type="domain" description="Caspase family p10" evidence="1">
    <location>
        <begin position="107"/>
        <end position="170"/>
    </location>
</feature>
<sequence length="389" mass="45112">MRTFILSLLFIHLISFGVFSQEKKVLENFNLKQIINEEGNEAIQCWKDFLATKDDTLGSKYWNKEEVEKYGLNDYFLLEKESNFGTDNFVKLMAYGTTKIINLVNNNGSYFITSIFEFPPYEGVDYQMMYIFDVVAKKVDGEFKLYNALTVNKQEVLNKSVVGQLTYYYPDNYTYSLSEAQRLDKYLAKTFKAFDVEYPKIECLTASTASDLYKMKGIHYTINSPRSTPFEIPQGIANSINNIVSMSGGKQFYPHEFLHILFYEVNPKTNMWALEGACTYFGLSRGEEFGFHLKKIQESLDAGNEIDFSELLKTNKFDEMTSYRYAIGGLVVSLLFDKGSYDLVKKFIVETDATEESYYKFIEEYLGWKKEDLDATVKKAMKDYLQKNQ</sequence>
<proteinExistence type="predicted"/>
<organism evidence="2 3">
    <name type="scientific">Flammeovirga yaeyamensis</name>
    <dbReference type="NCBI Taxonomy" id="367791"/>
    <lineage>
        <taxon>Bacteria</taxon>
        <taxon>Pseudomonadati</taxon>
        <taxon>Bacteroidota</taxon>
        <taxon>Cytophagia</taxon>
        <taxon>Cytophagales</taxon>
        <taxon>Flammeovirgaceae</taxon>
        <taxon>Flammeovirga</taxon>
    </lineage>
</organism>
<dbReference type="GO" id="GO:0004197">
    <property type="term" value="F:cysteine-type endopeptidase activity"/>
    <property type="evidence" value="ECO:0007669"/>
    <property type="project" value="InterPro"/>
</dbReference>
<name>A0AAX1NC21_9BACT</name>
<dbReference type="KEGG" id="fya:KMW28_06375"/>
<dbReference type="InterPro" id="IPR002138">
    <property type="entry name" value="Pept_C14_p10"/>
</dbReference>
<dbReference type="Proteomes" id="UP000678679">
    <property type="component" value="Chromosome 1"/>
</dbReference>
<keyword evidence="3" id="KW-1185">Reference proteome</keyword>
<dbReference type="GO" id="GO:0006508">
    <property type="term" value="P:proteolysis"/>
    <property type="evidence" value="ECO:0007669"/>
    <property type="project" value="InterPro"/>
</dbReference>
<dbReference type="AlphaFoldDB" id="A0AAX1NC21"/>
<dbReference type="RefSeq" id="WP_169664116.1">
    <property type="nucleotide sequence ID" value="NZ_CP076132.1"/>
</dbReference>
<accession>A0AAX1NC21</accession>
<gene>
    <name evidence="2" type="ORF">KMW28_06375</name>
</gene>
<evidence type="ECO:0000313" key="2">
    <source>
        <dbReference type="EMBL" id="QWG03203.1"/>
    </source>
</evidence>
<evidence type="ECO:0000259" key="1">
    <source>
        <dbReference type="PROSITE" id="PS50207"/>
    </source>
</evidence>
<protein>
    <recommendedName>
        <fullName evidence="1">Caspase family p10 domain-containing protein</fullName>
    </recommendedName>
</protein>
<dbReference type="EMBL" id="CP076132">
    <property type="protein sequence ID" value="QWG03203.1"/>
    <property type="molecule type" value="Genomic_DNA"/>
</dbReference>